<keyword evidence="4" id="KW-1185">Reference proteome</keyword>
<evidence type="ECO:0000313" key="3">
    <source>
        <dbReference type="EMBL" id="KAB2384585.1"/>
    </source>
</evidence>
<feature type="region of interest" description="Disordered" evidence="1">
    <location>
        <begin position="1"/>
        <end position="48"/>
    </location>
</feature>
<protein>
    <submittedName>
        <fullName evidence="3">Aminoglycoside phosphotransferase family protein</fullName>
    </submittedName>
</protein>
<dbReference type="InterPro" id="IPR011009">
    <property type="entry name" value="Kinase-like_dom_sf"/>
</dbReference>
<dbReference type="AlphaFoldDB" id="A0A6L3W4Q1"/>
<organism evidence="3 4">
    <name type="scientific">Actinomadura montaniterrae</name>
    <dbReference type="NCBI Taxonomy" id="1803903"/>
    <lineage>
        <taxon>Bacteria</taxon>
        <taxon>Bacillati</taxon>
        <taxon>Actinomycetota</taxon>
        <taxon>Actinomycetes</taxon>
        <taxon>Streptosporangiales</taxon>
        <taxon>Thermomonosporaceae</taxon>
        <taxon>Actinomadura</taxon>
    </lineage>
</organism>
<feature type="compositionally biased region" description="Low complexity" evidence="1">
    <location>
        <begin position="15"/>
        <end position="29"/>
    </location>
</feature>
<name>A0A6L3W4Q1_9ACTN</name>
<dbReference type="InterPro" id="IPR002575">
    <property type="entry name" value="Aminoglycoside_PTrfase"/>
</dbReference>
<evidence type="ECO:0000256" key="1">
    <source>
        <dbReference type="SAM" id="MobiDB-lite"/>
    </source>
</evidence>
<dbReference type="EMBL" id="WBMR01000021">
    <property type="protein sequence ID" value="KAB2384585.1"/>
    <property type="molecule type" value="Genomic_DNA"/>
</dbReference>
<proteinExistence type="predicted"/>
<dbReference type="SUPFAM" id="SSF56112">
    <property type="entry name" value="Protein kinase-like (PK-like)"/>
    <property type="match status" value="1"/>
</dbReference>
<keyword evidence="3" id="KW-0808">Transferase</keyword>
<dbReference type="Proteomes" id="UP000483004">
    <property type="component" value="Unassembled WGS sequence"/>
</dbReference>
<comment type="caution">
    <text evidence="3">The sequence shown here is derived from an EMBL/GenBank/DDBJ whole genome shotgun (WGS) entry which is preliminary data.</text>
</comment>
<reference evidence="3 4" key="1">
    <citation type="submission" date="2019-09" db="EMBL/GenBank/DDBJ databases">
        <title>Actinomadura physcomitrii sp. nov., a novel actinomycete isolated from moss [Physcomitrium sphaericum (Ludw) Fuernr].</title>
        <authorList>
            <person name="Liu C."/>
            <person name="Zhuang X."/>
        </authorList>
    </citation>
    <scope>NUCLEOTIDE SEQUENCE [LARGE SCALE GENOMIC DNA]</scope>
    <source>
        <strain evidence="3 4">CYP1-1B</strain>
    </source>
</reference>
<gene>
    <name evidence="3" type="ORF">F9B16_10720</name>
</gene>
<evidence type="ECO:0000313" key="4">
    <source>
        <dbReference type="Proteomes" id="UP000483004"/>
    </source>
</evidence>
<dbReference type="Pfam" id="PF01636">
    <property type="entry name" value="APH"/>
    <property type="match status" value="1"/>
</dbReference>
<accession>A0A6L3W4Q1</accession>
<feature type="domain" description="Aminoglycoside phosphotransferase" evidence="2">
    <location>
        <begin position="115"/>
        <end position="216"/>
    </location>
</feature>
<sequence>MDELNSPERLADGETVSPTRSRPTLPRPSKMGANMHRGQGAPDEEPLVGEGVTANITRVADTVRRPVRPFTSTIQAYLSHLHRAGFTDAPPTTGDRRTGARGAVVRAGGCATRAAPPEAVGEDVLAALARLIRRLHDAAQGWTPPDDAVWATLPGTQNIPLVDTDAELVGHRDFCPGNVIFRDGLPAALIDFDLARPTTRVYDIANALYWWAPLLHPQDRIPALAQADIPHRAAIFADAYGMTVQQRRDLVPLARRMIHRFHLTSRAAAEADPVFRRLWNQGVKDRMPRAEAWITQEGTAIAARLRSQQ</sequence>
<dbReference type="GO" id="GO:0016740">
    <property type="term" value="F:transferase activity"/>
    <property type="evidence" value="ECO:0007669"/>
    <property type="project" value="UniProtKB-KW"/>
</dbReference>
<dbReference type="Gene3D" id="3.90.1200.10">
    <property type="match status" value="1"/>
</dbReference>
<dbReference type="OrthoDB" id="236897at2"/>
<evidence type="ECO:0000259" key="2">
    <source>
        <dbReference type="Pfam" id="PF01636"/>
    </source>
</evidence>